<evidence type="ECO:0000256" key="2">
    <source>
        <dbReference type="ARBA" id="ARBA00012925"/>
    </source>
</evidence>
<dbReference type="PROSITE" id="PS51144">
    <property type="entry name" value="ALPHA_CA_2"/>
    <property type="match status" value="1"/>
</dbReference>
<comment type="similarity">
    <text evidence="1">Belongs to the alpha-carbonic anhydrase family.</text>
</comment>
<feature type="chain" id="PRO_5041330683" description="carbonic anhydrase" evidence="7">
    <location>
        <begin position="21"/>
        <end position="349"/>
    </location>
</feature>
<evidence type="ECO:0000256" key="6">
    <source>
        <dbReference type="ARBA" id="ARBA00048348"/>
    </source>
</evidence>
<evidence type="ECO:0000256" key="7">
    <source>
        <dbReference type="SAM" id="SignalP"/>
    </source>
</evidence>
<feature type="domain" description="Alpha-carbonic anhydrase" evidence="8">
    <location>
        <begin position="40"/>
        <end position="319"/>
    </location>
</feature>
<name>A0AA39XWM2_9PEZI</name>
<evidence type="ECO:0000256" key="5">
    <source>
        <dbReference type="ARBA" id="ARBA00023239"/>
    </source>
</evidence>
<evidence type="ECO:0000256" key="3">
    <source>
        <dbReference type="ARBA" id="ARBA00022723"/>
    </source>
</evidence>
<gene>
    <name evidence="9" type="ORF">B0T16DRAFT_460894</name>
</gene>
<dbReference type="InterPro" id="IPR023561">
    <property type="entry name" value="Carbonic_anhydrase_a-class"/>
</dbReference>
<dbReference type="GO" id="GO:0008270">
    <property type="term" value="F:zinc ion binding"/>
    <property type="evidence" value="ECO:0007669"/>
    <property type="project" value="InterPro"/>
</dbReference>
<dbReference type="Gene3D" id="3.10.200.10">
    <property type="entry name" value="Alpha carbonic anhydrase"/>
    <property type="match status" value="1"/>
</dbReference>
<proteinExistence type="inferred from homology"/>
<evidence type="ECO:0000259" key="8">
    <source>
        <dbReference type="PROSITE" id="PS51144"/>
    </source>
</evidence>
<dbReference type="Pfam" id="PF00194">
    <property type="entry name" value="Carb_anhydrase"/>
    <property type="match status" value="2"/>
</dbReference>
<sequence length="349" mass="36718">MGGHILKALFLAVSARQVLASCAYGTHLQPRAETGEVKVNTFGYTGQIGPLNWHGLDAANGACLTGRQQSPIDMVAGTFNMVPASELAIDIPDFTAGTEFENLGTTLEVIAKGGTLGFGGKTFTLQQFHFHLPSEHLDNGTSQAMEMHMVWQSEQQEIAVIGVYIQIATEGAAPAVAAPIVVERRGRFSRRDVELERRQNGTVATAAVAPSTLLETIFSVTDAVVTPGTKVETAPLIMSEVVNLLKANSFQGYMGSLTTPPCSEGVNWLVSTARLGVSATSFLKVRDIIGFNSRFPQNKPGQPNVLQFASTGLSVQNSALSGVSFIPGGAAPAGETGATAVQEEVGVTV</sequence>
<comment type="catalytic activity">
    <reaction evidence="6">
        <text>hydrogencarbonate + H(+) = CO2 + H2O</text>
        <dbReference type="Rhea" id="RHEA:10748"/>
        <dbReference type="ChEBI" id="CHEBI:15377"/>
        <dbReference type="ChEBI" id="CHEBI:15378"/>
        <dbReference type="ChEBI" id="CHEBI:16526"/>
        <dbReference type="ChEBI" id="CHEBI:17544"/>
        <dbReference type="EC" id="4.2.1.1"/>
    </reaction>
</comment>
<dbReference type="GO" id="GO:0004089">
    <property type="term" value="F:carbonate dehydratase activity"/>
    <property type="evidence" value="ECO:0007669"/>
    <property type="project" value="UniProtKB-EC"/>
</dbReference>
<dbReference type="Proteomes" id="UP001174936">
    <property type="component" value="Unassembled WGS sequence"/>
</dbReference>
<evidence type="ECO:0000313" key="10">
    <source>
        <dbReference type="Proteomes" id="UP001174936"/>
    </source>
</evidence>
<reference evidence="9" key="1">
    <citation type="submission" date="2023-06" db="EMBL/GenBank/DDBJ databases">
        <title>Genome-scale phylogeny and comparative genomics of the fungal order Sordariales.</title>
        <authorList>
            <consortium name="Lawrence Berkeley National Laboratory"/>
            <person name="Hensen N."/>
            <person name="Bonometti L."/>
            <person name="Westerberg I."/>
            <person name="Brannstrom I.O."/>
            <person name="Guillou S."/>
            <person name="Cros-Aarteil S."/>
            <person name="Calhoun S."/>
            <person name="Haridas S."/>
            <person name="Kuo A."/>
            <person name="Mondo S."/>
            <person name="Pangilinan J."/>
            <person name="Riley R."/>
            <person name="Labutti K."/>
            <person name="Andreopoulos B."/>
            <person name="Lipzen A."/>
            <person name="Chen C."/>
            <person name="Yanf M."/>
            <person name="Daum C."/>
            <person name="Ng V."/>
            <person name="Clum A."/>
            <person name="Steindorff A."/>
            <person name="Ohm R."/>
            <person name="Martin F."/>
            <person name="Silar P."/>
            <person name="Natvig D."/>
            <person name="Lalanne C."/>
            <person name="Gautier V."/>
            <person name="Ament-Velasquez S.L."/>
            <person name="Kruys A."/>
            <person name="Hutchinson M.I."/>
            <person name="Powell A.J."/>
            <person name="Barry K."/>
            <person name="Miller A.N."/>
            <person name="Grigoriev I.V."/>
            <person name="Debuchy R."/>
            <person name="Gladieux P."/>
            <person name="Thoren M.H."/>
            <person name="Johannesson H."/>
        </authorList>
    </citation>
    <scope>NUCLEOTIDE SEQUENCE</scope>
    <source>
        <strain evidence="9">SMH2532-1</strain>
    </source>
</reference>
<dbReference type="CDD" id="cd03124">
    <property type="entry name" value="alpha_CA_prokaryotic_like"/>
    <property type="match status" value="1"/>
</dbReference>
<dbReference type="AlphaFoldDB" id="A0AA39XWM2"/>
<dbReference type="EMBL" id="JAULSV010000006">
    <property type="protein sequence ID" value="KAK0640737.1"/>
    <property type="molecule type" value="Genomic_DNA"/>
</dbReference>
<keyword evidence="4" id="KW-0862">Zinc</keyword>
<dbReference type="InterPro" id="IPR001148">
    <property type="entry name" value="CA_dom"/>
</dbReference>
<keyword evidence="7" id="KW-0732">Signal</keyword>
<evidence type="ECO:0000256" key="1">
    <source>
        <dbReference type="ARBA" id="ARBA00010718"/>
    </source>
</evidence>
<dbReference type="InterPro" id="IPR036398">
    <property type="entry name" value="CA_dom_sf"/>
</dbReference>
<comment type="caution">
    <text evidence="9">The sequence shown here is derived from an EMBL/GenBank/DDBJ whole genome shotgun (WGS) entry which is preliminary data.</text>
</comment>
<dbReference type="EC" id="4.2.1.1" evidence="2"/>
<dbReference type="InterPro" id="IPR041891">
    <property type="entry name" value="Alpha_CA_prokaryot-like"/>
</dbReference>
<protein>
    <recommendedName>
        <fullName evidence="2">carbonic anhydrase</fullName>
        <ecNumber evidence="2">4.2.1.1</ecNumber>
    </recommendedName>
</protein>
<keyword evidence="10" id="KW-1185">Reference proteome</keyword>
<evidence type="ECO:0000313" key="9">
    <source>
        <dbReference type="EMBL" id="KAK0640737.1"/>
    </source>
</evidence>
<dbReference type="SMART" id="SM01057">
    <property type="entry name" value="Carb_anhydrase"/>
    <property type="match status" value="1"/>
</dbReference>
<keyword evidence="3" id="KW-0479">Metal-binding</keyword>
<feature type="signal peptide" evidence="7">
    <location>
        <begin position="1"/>
        <end position="20"/>
    </location>
</feature>
<accession>A0AA39XWM2</accession>
<organism evidence="9 10">
    <name type="scientific">Cercophora newfieldiana</name>
    <dbReference type="NCBI Taxonomy" id="92897"/>
    <lineage>
        <taxon>Eukaryota</taxon>
        <taxon>Fungi</taxon>
        <taxon>Dikarya</taxon>
        <taxon>Ascomycota</taxon>
        <taxon>Pezizomycotina</taxon>
        <taxon>Sordariomycetes</taxon>
        <taxon>Sordariomycetidae</taxon>
        <taxon>Sordariales</taxon>
        <taxon>Lasiosphaeriaceae</taxon>
        <taxon>Cercophora</taxon>
    </lineage>
</organism>
<dbReference type="SUPFAM" id="SSF51069">
    <property type="entry name" value="Carbonic anhydrase"/>
    <property type="match status" value="1"/>
</dbReference>
<evidence type="ECO:0000256" key="4">
    <source>
        <dbReference type="ARBA" id="ARBA00022833"/>
    </source>
</evidence>
<keyword evidence="5" id="KW-0456">Lyase</keyword>
<dbReference type="PANTHER" id="PTHR18952">
    <property type="entry name" value="CARBONIC ANHYDRASE"/>
    <property type="match status" value="1"/>
</dbReference>
<dbReference type="PANTHER" id="PTHR18952:SF265">
    <property type="entry name" value="CARBONIC ANHYDRASE"/>
    <property type="match status" value="1"/>
</dbReference>